<comment type="caution">
    <text evidence="1">The sequence shown here is derived from an EMBL/GenBank/DDBJ whole genome shotgun (WGS) entry which is preliminary data.</text>
</comment>
<feature type="non-terminal residue" evidence="1">
    <location>
        <position position="1"/>
    </location>
</feature>
<reference evidence="1" key="1">
    <citation type="journal article" date="2014" name="Front. Microbiol.">
        <title>High frequency of phylogenetically diverse reductive dehalogenase-homologous genes in deep subseafloor sedimentary metagenomes.</title>
        <authorList>
            <person name="Kawai M."/>
            <person name="Futagami T."/>
            <person name="Toyoda A."/>
            <person name="Takaki Y."/>
            <person name="Nishi S."/>
            <person name="Hori S."/>
            <person name="Arai W."/>
            <person name="Tsubouchi T."/>
            <person name="Morono Y."/>
            <person name="Uchiyama I."/>
            <person name="Ito T."/>
            <person name="Fujiyama A."/>
            <person name="Inagaki F."/>
            <person name="Takami H."/>
        </authorList>
    </citation>
    <scope>NUCLEOTIDE SEQUENCE</scope>
    <source>
        <strain evidence="1">Expedition CK06-06</strain>
    </source>
</reference>
<sequence>YKMGGAMILHADEAKALVEGEAPPNIILPE</sequence>
<dbReference type="EMBL" id="BARS01020609">
    <property type="protein sequence ID" value="GAG09272.1"/>
    <property type="molecule type" value="Genomic_DNA"/>
</dbReference>
<protein>
    <submittedName>
        <fullName evidence="1">Uncharacterized protein</fullName>
    </submittedName>
</protein>
<dbReference type="AlphaFoldDB" id="X0VDC8"/>
<gene>
    <name evidence="1" type="ORF">S01H1_33203</name>
</gene>
<organism evidence="1">
    <name type="scientific">marine sediment metagenome</name>
    <dbReference type="NCBI Taxonomy" id="412755"/>
    <lineage>
        <taxon>unclassified sequences</taxon>
        <taxon>metagenomes</taxon>
        <taxon>ecological metagenomes</taxon>
    </lineage>
</organism>
<accession>X0VDC8</accession>
<proteinExistence type="predicted"/>
<evidence type="ECO:0000313" key="1">
    <source>
        <dbReference type="EMBL" id="GAG09272.1"/>
    </source>
</evidence>
<name>X0VDC8_9ZZZZ</name>